<accession>A0AAE0FU82</accession>
<keyword evidence="2" id="KW-1185">Reference proteome</keyword>
<dbReference type="InterPro" id="IPR016024">
    <property type="entry name" value="ARM-type_fold"/>
</dbReference>
<dbReference type="SUPFAM" id="SSF48371">
    <property type="entry name" value="ARM repeat"/>
    <property type="match status" value="1"/>
</dbReference>
<name>A0AAE0FU82_9CHLO</name>
<organism evidence="1 2">
    <name type="scientific">Cymbomonas tetramitiformis</name>
    <dbReference type="NCBI Taxonomy" id="36881"/>
    <lineage>
        <taxon>Eukaryota</taxon>
        <taxon>Viridiplantae</taxon>
        <taxon>Chlorophyta</taxon>
        <taxon>Pyramimonadophyceae</taxon>
        <taxon>Pyramimonadales</taxon>
        <taxon>Pyramimonadaceae</taxon>
        <taxon>Cymbomonas</taxon>
    </lineage>
</organism>
<reference evidence="1 2" key="1">
    <citation type="journal article" date="2015" name="Genome Biol. Evol.">
        <title>Comparative Genomics of a Bacterivorous Green Alga Reveals Evolutionary Causalities and Consequences of Phago-Mixotrophic Mode of Nutrition.</title>
        <authorList>
            <person name="Burns J.A."/>
            <person name="Paasch A."/>
            <person name="Narechania A."/>
            <person name="Kim E."/>
        </authorList>
    </citation>
    <scope>NUCLEOTIDE SEQUENCE [LARGE SCALE GENOMIC DNA]</scope>
    <source>
        <strain evidence="1 2">PLY_AMNH</strain>
    </source>
</reference>
<keyword evidence="1" id="KW-0808">Transferase</keyword>
<sequence length="115" mass="12853">ITKLLGDDSSEIRKAALSLVKRQAKIDQSALYSHLIAILPNVIQALNDPNLIVKLKAERTILYCLELNSGKMDAAIQYLKADGNKLRTKITDLVLRRISRLPEYSDESDSSDVEN</sequence>
<dbReference type="AlphaFoldDB" id="A0AAE0FU82"/>
<dbReference type="GO" id="GO:0016301">
    <property type="term" value="F:kinase activity"/>
    <property type="evidence" value="ECO:0007669"/>
    <property type="project" value="UniProtKB-KW"/>
</dbReference>
<dbReference type="Pfam" id="PF25786">
    <property type="entry name" value="HEAT_GCN1_C"/>
    <property type="match status" value="1"/>
</dbReference>
<dbReference type="Gene3D" id="1.25.10.10">
    <property type="entry name" value="Leucine-rich Repeat Variant"/>
    <property type="match status" value="1"/>
</dbReference>
<dbReference type="InterPro" id="IPR011989">
    <property type="entry name" value="ARM-like"/>
</dbReference>
<keyword evidence="1" id="KW-0418">Kinase</keyword>
<evidence type="ECO:0000313" key="2">
    <source>
        <dbReference type="Proteomes" id="UP001190700"/>
    </source>
</evidence>
<evidence type="ECO:0000313" key="1">
    <source>
        <dbReference type="EMBL" id="KAK3265918.1"/>
    </source>
</evidence>
<gene>
    <name evidence="1" type="ORF">CYMTET_25430</name>
</gene>
<dbReference type="EMBL" id="LGRX02013580">
    <property type="protein sequence ID" value="KAK3265918.1"/>
    <property type="molecule type" value="Genomic_DNA"/>
</dbReference>
<feature type="non-terminal residue" evidence="1">
    <location>
        <position position="1"/>
    </location>
</feature>
<dbReference type="Proteomes" id="UP001190700">
    <property type="component" value="Unassembled WGS sequence"/>
</dbReference>
<comment type="caution">
    <text evidence="1">The sequence shown here is derived from an EMBL/GenBank/DDBJ whole genome shotgun (WGS) entry which is preliminary data.</text>
</comment>
<proteinExistence type="predicted"/>
<protein>
    <submittedName>
        <fullName evidence="1">EIF-2-alpha kinase activator GCN1</fullName>
    </submittedName>
</protein>